<accession>A0AAF0UL40</accession>
<dbReference type="AlphaFoldDB" id="A0AAF0UL40"/>
<dbReference type="Proteomes" id="UP001234989">
    <property type="component" value="Chromosome 9"/>
</dbReference>
<reference evidence="1" key="1">
    <citation type="submission" date="2023-08" db="EMBL/GenBank/DDBJ databases">
        <title>A de novo genome assembly of Solanum verrucosum Schlechtendal, a Mexican diploid species geographically isolated from the other diploid A-genome species in potato relatives.</title>
        <authorList>
            <person name="Hosaka K."/>
        </authorList>
    </citation>
    <scope>NUCLEOTIDE SEQUENCE</scope>
    <source>
        <tissue evidence="1">Young leaves</tissue>
    </source>
</reference>
<protein>
    <submittedName>
        <fullName evidence="1">Uncharacterized protein</fullName>
    </submittedName>
</protein>
<name>A0AAF0UL40_SOLVR</name>
<keyword evidence="2" id="KW-1185">Reference proteome</keyword>
<dbReference type="EMBL" id="CP133620">
    <property type="protein sequence ID" value="WMV48593.1"/>
    <property type="molecule type" value="Genomic_DNA"/>
</dbReference>
<evidence type="ECO:0000313" key="2">
    <source>
        <dbReference type="Proteomes" id="UP001234989"/>
    </source>
</evidence>
<organism evidence="1 2">
    <name type="scientific">Solanum verrucosum</name>
    <dbReference type="NCBI Taxonomy" id="315347"/>
    <lineage>
        <taxon>Eukaryota</taxon>
        <taxon>Viridiplantae</taxon>
        <taxon>Streptophyta</taxon>
        <taxon>Embryophyta</taxon>
        <taxon>Tracheophyta</taxon>
        <taxon>Spermatophyta</taxon>
        <taxon>Magnoliopsida</taxon>
        <taxon>eudicotyledons</taxon>
        <taxon>Gunneridae</taxon>
        <taxon>Pentapetalae</taxon>
        <taxon>asterids</taxon>
        <taxon>lamiids</taxon>
        <taxon>Solanales</taxon>
        <taxon>Solanaceae</taxon>
        <taxon>Solanoideae</taxon>
        <taxon>Solaneae</taxon>
        <taxon>Solanum</taxon>
    </lineage>
</organism>
<proteinExistence type="predicted"/>
<sequence length="68" mass="7325">MSKLSSSSISSSSTANVLCQFGVVVEMKTSWSNPTLGVGSFVAKLQRHKVDVDISDGMMMKCQLKIRG</sequence>
<evidence type="ECO:0000313" key="1">
    <source>
        <dbReference type="EMBL" id="WMV48593.1"/>
    </source>
</evidence>
<gene>
    <name evidence="1" type="ORF">MTR67_041978</name>
</gene>